<feature type="domain" description="Trichome birefringence-like N-terminal" evidence="2">
    <location>
        <begin position="41"/>
        <end position="77"/>
    </location>
</feature>
<name>I3S9G8_MEDTR</name>
<protein>
    <recommendedName>
        <fullName evidence="2">Trichome birefringence-like N-terminal domain-containing protein</fullName>
    </recommendedName>
</protein>
<evidence type="ECO:0000256" key="1">
    <source>
        <dbReference type="SAM" id="SignalP"/>
    </source>
</evidence>
<dbReference type="EMBL" id="BT137115">
    <property type="protein sequence ID" value="AFK36910.1"/>
    <property type="molecule type" value="mRNA"/>
</dbReference>
<keyword evidence="1" id="KW-0732">Signal</keyword>
<dbReference type="InterPro" id="IPR025846">
    <property type="entry name" value="TBL_N"/>
</dbReference>
<proteinExistence type="evidence at transcript level"/>
<reference evidence="3" key="1">
    <citation type="submission" date="2012-05" db="EMBL/GenBank/DDBJ databases">
        <authorList>
            <person name="Krishnakumar V."/>
            <person name="Cheung F."/>
            <person name="Xiao Y."/>
            <person name="Chan A."/>
            <person name="Moskal W.A."/>
            <person name="Town C.D."/>
        </authorList>
    </citation>
    <scope>NUCLEOTIDE SEQUENCE</scope>
</reference>
<organism evidence="3">
    <name type="scientific">Medicago truncatula</name>
    <name type="common">Barrel medic</name>
    <name type="synonym">Medicago tribuloides</name>
    <dbReference type="NCBI Taxonomy" id="3880"/>
    <lineage>
        <taxon>Eukaryota</taxon>
        <taxon>Viridiplantae</taxon>
        <taxon>Streptophyta</taxon>
        <taxon>Embryophyta</taxon>
        <taxon>Tracheophyta</taxon>
        <taxon>Spermatophyta</taxon>
        <taxon>Magnoliopsida</taxon>
        <taxon>eudicotyledons</taxon>
        <taxon>Gunneridae</taxon>
        <taxon>Pentapetalae</taxon>
        <taxon>rosids</taxon>
        <taxon>fabids</taxon>
        <taxon>Fabales</taxon>
        <taxon>Fabaceae</taxon>
        <taxon>Papilionoideae</taxon>
        <taxon>50 kb inversion clade</taxon>
        <taxon>NPAAA clade</taxon>
        <taxon>Hologalegina</taxon>
        <taxon>IRL clade</taxon>
        <taxon>Trifolieae</taxon>
        <taxon>Medicago</taxon>
    </lineage>
</organism>
<dbReference type="Pfam" id="PF14416">
    <property type="entry name" value="PMR5N"/>
    <property type="match status" value="1"/>
</dbReference>
<sequence length="79" mass="9011">MGFRAITLLLLFSLFHQLLLGEAKFYNVSSLRGKKPVVTNGCNLFIGSWVVDPSYPLYDSSCPFIDPEFNCQKYERPAF</sequence>
<feature type="chain" id="PRO_5003678705" description="Trichome birefringence-like N-terminal domain-containing protein" evidence="1">
    <location>
        <begin position="22"/>
        <end position="79"/>
    </location>
</feature>
<evidence type="ECO:0000259" key="2">
    <source>
        <dbReference type="Pfam" id="PF14416"/>
    </source>
</evidence>
<accession>I3S9G8</accession>
<dbReference type="ExpressionAtlas" id="I3S9G8">
    <property type="expression patterns" value="differential"/>
</dbReference>
<evidence type="ECO:0000313" key="3">
    <source>
        <dbReference type="EMBL" id="AFK36910.1"/>
    </source>
</evidence>
<feature type="signal peptide" evidence="1">
    <location>
        <begin position="1"/>
        <end position="21"/>
    </location>
</feature>
<dbReference type="AlphaFoldDB" id="I3S9G8"/>